<dbReference type="PROSITE" id="PS50088">
    <property type="entry name" value="ANK_REPEAT"/>
    <property type="match status" value="3"/>
</dbReference>
<dbReference type="GeneTree" id="ENSGT00940000165489"/>
<accession>A0A8B9CZ54</accession>
<dbReference type="PRINTS" id="PR01415">
    <property type="entry name" value="ANKYRIN"/>
</dbReference>
<evidence type="ECO:0000313" key="4">
    <source>
        <dbReference type="Ensembl" id="ENSABRP00000026943.1"/>
    </source>
</evidence>
<dbReference type="Ensembl" id="ENSABRT00000037678.1">
    <property type="protein sequence ID" value="ENSABRP00000026943.1"/>
    <property type="gene ID" value="ENSABRG00000022468.1"/>
</dbReference>
<dbReference type="Pfam" id="PF00023">
    <property type="entry name" value="Ank"/>
    <property type="match status" value="1"/>
</dbReference>
<dbReference type="Pfam" id="PF12796">
    <property type="entry name" value="Ank_2"/>
    <property type="match status" value="1"/>
</dbReference>
<evidence type="ECO:0000256" key="3">
    <source>
        <dbReference type="PROSITE-ProRule" id="PRU00023"/>
    </source>
</evidence>
<evidence type="ECO:0000256" key="2">
    <source>
        <dbReference type="ARBA" id="ARBA00023043"/>
    </source>
</evidence>
<dbReference type="GO" id="GO:0085020">
    <property type="term" value="P:protein K6-linked ubiquitination"/>
    <property type="evidence" value="ECO:0007669"/>
    <property type="project" value="TreeGrafter"/>
</dbReference>
<feature type="repeat" description="ANK" evidence="3">
    <location>
        <begin position="33"/>
        <end position="65"/>
    </location>
</feature>
<dbReference type="GO" id="GO:0031436">
    <property type="term" value="C:BRCA1-BARD1 complex"/>
    <property type="evidence" value="ECO:0007669"/>
    <property type="project" value="TreeGrafter"/>
</dbReference>
<reference evidence="4" key="2">
    <citation type="submission" date="2025-09" db="UniProtKB">
        <authorList>
            <consortium name="Ensembl"/>
        </authorList>
    </citation>
    <scope>IDENTIFICATION</scope>
</reference>
<dbReference type="PROSITE" id="PS50297">
    <property type="entry name" value="ANK_REP_REGION"/>
    <property type="match status" value="3"/>
</dbReference>
<proteinExistence type="predicted"/>
<evidence type="ECO:0000313" key="5">
    <source>
        <dbReference type="Proteomes" id="UP000694426"/>
    </source>
</evidence>
<dbReference type="SUPFAM" id="SSF48403">
    <property type="entry name" value="Ankyrin repeat"/>
    <property type="match status" value="1"/>
</dbReference>
<feature type="repeat" description="ANK" evidence="3">
    <location>
        <begin position="99"/>
        <end position="131"/>
    </location>
</feature>
<dbReference type="SMART" id="SM00248">
    <property type="entry name" value="ANK"/>
    <property type="match status" value="3"/>
</dbReference>
<protein>
    <submittedName>
        <fullName evidence="4">Uncharacterized protein</fullName>
    </submittedName>
</protein>
<dbReference type="GO" id="GO:0070531">
    <property type="term" value="C:BRCA1-A complex"/>
    <property type="evidence" value="ECO:0007669"/>
    <property type="project" value="TreeGrafter"/>
</dbReference>
<keyword evidence="1" id="KW-0677">Repeat</keyword>
<dbReference type="GO" id="GO:0004842">
    <property type="term" value="F:ubiquitin-protein transferase activity"/>
    <property type="evidence" value="ECO:0007669"/>
    <property type="project" value="TreeGrafter"/>
</dbReference>
<dbReference type="PANTHER" id="PTHR24171:SF8">
    <property type="entry name" value="BRCA1-ASSOCIATED RING DOMAIN PROTEIN 1"/>
    <property type="match status" value="1"/>
</dbReference>
<evidence type="ECO:0000256" key="1">
    <source>
        <dbReference type="ARBA" id="ARBA00022737"/>
    </source>
</evidence>
<keyword evidence="2 3" id="KW-0040">ANK repeat</keyword>
<reference evidence="4" key="1">
    <citation type="submission" date="2025-08" db="UniProtKB">
        <authorList>
            <consortium name="Ensembl"/>
        </authorList>
    </citation>
    <scope>IDENTIFICATION</scope>
</reference>
<sequence length="179" mass="18698">DVEIGIFGAAAKGCLSELEKTLKDNDINALNSSRETLLHVAATNGHLAIMEYLISKGAKPDVKDKKGRTPLHRAAEKGDKTMVEMLLNANADPNAQDKEKRTPLHAAAERGHLSVVRVLLATKGRLGSRGAARPPPFLAGLGGRGVQEGIWGPLRGVRGGGTGLWGVGGGLRFGGGVRA</sequence>
<dbReference type="InterPro" id="IPR036770">
    <property type="entry name" value="Ankyrin_rpt-contain_sf"/>
</dbReference>
<keyword evidence="5" id="KW-1185">Reference proteome</keyword>
<dbReference type="PANTHER" id="PTHR24171">
    <property type="entry name" value="ANKYRIN REPEAT DOMAIN-CONTAINING PROTEIN 39-RELATED"/>
    <property type="match status" value="1"/>
</dbReference>
<dbReference type="Gene3D" id="1.25.40.20">
    <property type="entry name" value="Ankyrin repeat-containing domain"/>
    <property type="match status" value="2"/>
</dbReference>
<dbReference type="AlphaFoldDB" id="A0A8B9CZ54"/>
<dbReference type="Proteomes" id="UP000694426">
    <property type="component" value="Unplaced"/>
</dbReference>
<organism evidence="4 5">
    <name type="scientific">Anser brachyrhynchus</name>
    <name type="common">Pink-footed goose</name>
    <dbReference type="NCBI Taxonomy" id="132585"/>
    <lineage>
        <taxon>Eukaryota</taxon>
        <taxon>Metazoa</taxon>
        <taxon>Chordata</taxon>
        <taxon>Craniata</taxon>
        <taxon>Vertebrata</taxon>
        <taxon>Euteleostomi</taxon>
        <taxon>Archelosauria</taxon>
        <taxon>Archosauria</taxon>
        <taxon>Dinosauria</taxon>
        <taxon>Saurischia</taxon>
        <taxon>Theropoda</taxon>
        <taxon>Coelurosauria</taxon>
        <taxon>Aves</taxon>
        <taxon>Neognathae</taxon>
        <taxon>Galloanserae</taxon>
        <taxon>Anseriformes</taxon>
        <taxon>Anatidae</taxon>
        <taxon>Anserinae</taxon>
        <taxon>Anser</taxon>
    </lineage>
</organism>
<feature type="repeat" description="ANK" evidence="3">
    <location>
        <begin position="66"/>
        <end position="98"/>
    </location>
</feature>
<dbReference type="InterPro" id="IPR002110">
    <property type="entry name" value="Ankyrin_rpt"/>
</dbReference>
<name>A0A8B9CZ54_9AVES</name>